<organism evidence="2">
    <name type="scientific">Guillardia theta (strain CCMP2712)</name>
    <name type="common">Cryptophyte</name>
    <dbReference type="NCBI Taxonomy" id="905079"/>
    <lineage>
        <taxon>Eukaryota</taxon>
        <taxon>Cryptophyceae</taxon>
        <taxon>Pyrenomonadales</taxon>
        <taxon>Geminigeraceae</taxon>
        <taxon>Guillardia</taxon>
    </lineage>
</organism>
<dbReference type="EMBL" id="JH993003">
    <property type="protein sequence ID" value="EKX44641.1"/>
    <property type="molecule type" value="Genomic_DNA"/>
</dbReference>
<dbReference type="Gene3D" id="3.40.50.11350">
    <property type="match status" value="1"/>
</dbReference>
<gene>
    <name evidence="2" type="ORF">GUITHDRAFT_139577</name>
</gene>
<dbReference type="KEGG" id="gtt:GUITHDRAFT_139577"/>
<dbReference type="EnsemblProtists" id="EKX44641">
    <property type="protein sequence ID" value="EKX44641"/>
    <property type="gene ID" value="GUITHDRAFT_139577"/>
</dbReference>
<reference evidence="2 4" key="1">
    <citation type="journal article" date="2012" name="Nature">
        <title>Algal genomes reveal evolutionary mosaicism and the fate of nucleomorphs.</title>
        <authorList>
            <consortium name="DOE Joint Genome Institute"/>
            <person name="Curtis B.A."/>
            <person name="Tanifuji G."/>
            <person name="Burki F."/>
            <person name="Gruber A."/>
            <person name="Irimia M."/>
            <person name="Maruyama S."/>
            <person name="Arias M.C."/>
            <person name="Ball S.G."/>
            <person name="Gile G.H."/>
            <person name="Hirakawa Y."/>
            <person name="Hopkins J.F."/>
            <person name="Kuo A."/>
            <person name="Rensing S.A."/>
            <person name="Schmutz J."/>
            <person name="Symeonidi A."/>
            <person name="Elias M."/>
            <person name="Eveleigh R.J."/>
            <person name="Herman E.K."/>
            <person name="Klute M.J."/>
            <person name="Nakayama T."/>
            <person name="Obornik M."/>
            <person name="Reyes-Prieto A."/>
            <person name="Armbrust E.V."/>
            <person name="Aves S.J."/>
            <person name="Beiko R.G."/>
            <person name="Coutinho P."/>
            <person name="Dacks J.B."/>
            <person name="Durnford D.G."/>
            <person name="Fast N.M."/>
            <person name="Green B.R."/>
            <person name="Grisdale C.J."/>
            <person name="Hempel F."/>
            <person name="Henrissat B."/>
            <person name="Hoppner M.P."/>
            <person name="Ishida K."/>
            <person name="Kim E."/>
            <person name="Koreny L."/>
            <person name="Kroth P.G."/>
            <person name="Liu Y."/>
            <person name="Malik S.B."/>
            <person name="Maier U.G."/>
            <person name="McRose D."/>
            <person name="Mock T."/>
            <person name="Neilson J.A."/>
            <person name="Onodera N.T."/>
            <person name="Poole A.M."/>
            <person name="Pritham E.J."/>
            <person name="Richards T.A."/>
            <person name="Rocap G."/>
            <person name="Roy S.W."/>
            <person name="Sarai C."/>
            <person name="Schaack S."/>
            <person name="Shirato S."/>
            <person name="Slamovits C.H."/>
            <person name="Spencer D.F."/>
            <person name="Suzuki S."/>
            <person name="Worden A.Z."/>
            <person name="Zauner S."/>
            <person name="Barry K."/>
            <person name="Bell C."/>
            <person name="Bharti A.K."/>
            <person name="Crow J.A."/>
            <person name="Grimwood J."/>
            <person name="Kramer R."/>
            <person name="Lindquist E."/>
            <person name="Lucas S."/>
            <person name="Salamov A."/>
            <person name="McFadden G.I."/>
            <person name="Lane C.E."/>
            <person name="Keeling P.J."/>
            <person name="Gray M.W."/>
            <person name="Grigoriev I.V."/>
            <person name="Archibald J.M."/>
        </authorList>
    </citation>
    <scope>NUCLEOTIDE SEQUENCE</scope>
    <source>
        <strain evidence="2 4">CCMP2712</strain>
    </source>
</reference>
<dbReference type="PaxDb" id="55529-EKX44641"/>
<dbReference type="InterPro" id="IPR011990">
    <property type="entry name" value="TPR-like_helical_dom_sf"/>
</dbReference>
<evidence type="ECO:0000313" key="2">
    <source>
        <dbReference type="EMBL" id="EKX44641.1"/>
    </source>
</evidence>
<keyword evidence="4" id="KW-1185">Reference proteome</keyword>
<dbReference type="eggNOG" id="KOG3705">
    <property type="taxonomic scope" value="Eukaryota"/>
</dbReference>
<evidence type="ECO:0000313" key="3">
    <source>
        <dbReference type="EnsemblProtists" id="EKX44641"/>
    </source>
</evidence>
<dbReference type="Proteomes" id="UP000011087">
    <property type="component" value="Unassembled WGS sequence"/>
</dbReference>
<dbReference type="GO" id="GO:0006487">
    <property type="term" value="P:protein N-linked glycosylation"/>
    <property type="evidence" value="ECO:0007669"/>
    <property type="project" value="TreeGrafter"/>
</dbReference>
<feature type="domain" description="Alpha-(1,6)-fucosyltransferase N- and catalytic" evidence="1">
    <location>
        <begin position="203"/>
        <end position="544"/>
    </location>
</feature>
<evidence type="ECO:0000313" key="4">
    <source>
        <dbReference type="Proteomes" id="UP000011087"/>
    </source>
</evidence>
<dbReference type="STRING" id="905079.L1J7Y6"/>
<dbReference type="GO" id="GO:0046921">
    <property type="term" value="F:alpha-(1-&gt;6)-fucosyltransferase activity"/>
    <property type="evidence" value="ECO:0007669"/>
    <property type="project" value="TreeGrafter"/>
</dbReference>
<reference evidence="3" key="3">
    <citation type="submission" date="2015-06" db="UniProtKB">
        <authorList>
            <consortium name="EnsemblProtists"/>
        </authorList>
    </citation>
    <scope>IDENTIFICATION</scope>
</reference>
<dbReference type="PANTHER" id="PTHR13132">
    <property type="entry name" value="ALPHA- 1,6 -FUCOSYLTRANSFERASE"/>
    <property type="match status" value="1"/>
</dbReference>
<dbReference type="GeneID" id="17301318"/>
<dbReference type="HOGENOM" id="CLU_484370_0_0_1"/>
<protein>
    <recommendedName>
        <fullName evidence="1">Alpha-(1,6)-fucosyltransferase N- and catalytic domain-containing protein</fullName>
    </recommendedName>
</protein>
<reference evidence="4" key="2">
    <citation type="submission" date="2012-11" db="EMBL/GenBank/DDBJ databases">
        <authorList>
            <person name="Kuo A."/>
            <person name="Curtis B.A."/>
            <person name="Tanifuji G."/>
            <person name="Burki F."/>
            <person name="Gruber A."/>
            <person name="Irimia M."/>
            <person name="Maruyama S."/>
            <person name="Arias M.C."/>
            <person name="Ball S.G."/>
            <person name="Gile G.H."/>
            <person name="Hirakawa Y."/>
            <person name="Hopkins J.F."/>
            <person name="Rensing S.A."/>
            <person name="Schmutz J."/>
            <person name="Symeonidi A."/>
            <person name="Elias M."/>
            <person name="Eveleigh R.J."/>
            <person name="Herman E.K."/>
            <person name="Klute M.J."/>
            <person name="Nakayama T."/>
            <person name="Obornik M."/>
            <person name="Reyes-Prieto A."/>
            <person name="Armbrust E.V."/>
            <person name="Aves S.J."/>
            <person name="Beiko R.G."/>
            <person name="Coutinho P."/>
            <person name="Dacks J.B."/>
            <person name="Durnford D.G."/>
            <person name="Fast N.M."/>
            <person name="Green B.R."/>
            <person name="Grisdale C."/>
            <person name="Hempe F."/>
            <person name="Henrissat B."/>
            <person name="Hoppner M.P."/>
            <person name="Ishida K.-I."/>
            <person name="Kim E."/>
            <person name="Koreny L."/>
            <person name="Kroth P.G."/>
            <person name="Liu Y."/>
            <person name="Malik S.-B."/>
            <person name="Maier U.G."/>
            <person name="McRose D."/>
            <person name="Mock T."/>
            <person name="Neilson J.A."/>
            <person name="Onodera N.T."/>
            <person name="Poole A.M."/>
            <person name="Pritham E.J."/>
            <person name="Richards T.A."/>
            <person name="Rocap G."/>
            <person name="Roy S.W."/>
            <person name="Sarai C."/>
            <person name="Schaack S."/>
            <person name="Shirato S."/>
            <person name="Slamovits C.H."/>
            <person name="Spencer D.F."/>
            <person name="Suzuki S."/>
            <person name="Worden A.Z."/>
            <person name="Zauner S."/>
            <person name="Barry K."/>
            <person name="Bell C."/>
            <person name="Bharti A.K."/>
            <person name="Crow J.A."/>
            <person name="Grimwood J."/>
            <person name="Kramer R."/>
            <person name="Lindquist E."/>
            <person name="Lucas S."/>
            <person name="Salamov A."/>
            <person name="McFadden G.I."/>
            <person name="Lane C.E."/>
            <person name="Keeling P.J."/>
            <person name="Gray M.W."/>
            <person name="Grigoriev I.V."/>
            <person name="Archibald J.M."/>
        </authorList>
    </citation>
    <scope>NUCLEOTIDE SEQUENCE</scope>
    <source>
        <strain evidence="4">CCMP2712</strain>
    </source>
</reference>
<dbReference type="OrthoDB" id="2014825at2759"/>
<dbReference type="Gene3D" id="1.25.40.10">
    <property type="entry name" value="Tetratricopeptide repeat domain"/>
    <property type="match status" value="1"/>
</dbReference>
<dbReference type="SUPFAM" id="SSF48452">
    <property type="entry name" value="TPR-like"/>
    <property type="match status" value="1"/>
</dbReference>
<dbReference type="Pfam" id="PF19745">
    <property type="entry name" value="FUT8_N_cat"/>
    <property type="match status" value="1"/>
</dbReference>
<evidence type="ECO:0000259" key="1">
    <source>
        <dbReference type="Pfam" id="PF19745"/>
    </source>
</evidence>
<dbReference type="InterPro" id="IPR045573">
    <property type="entry name" value="Fut8_N_cat"/>
</dbReference>
<accession>L1J7Y6</accession>
<dbReference type="AlphaFoldDB" id="L1J7Y6"/>
<sequence>MGPPAADAAELSVCDNLYAAYQQDPERCGPELLFHLANNLKAIGENEAAVNFYALAISKLPSGPVNWVLISIALDFIGKTRESCRAFQTVLRLGPNARIISWVEIYMLSALVKVGQSRRAILRYEKLVGPVDTQTDGSRELLVDATSGWITDHSSGRVFQINLNRKAIEVEKSFFEASLKTLRRMAARRMLLLQSSGSSLQDEEWVQLQLTLSQNPKKCKQARFLVIELGRRDGRTGKIGSEIHGFGFGAQMHVMSVALSYAFRTNRTLIARSRDNWWYTDPADCPSRSFQCYFEPLSKCTEEQVMRGMRSKEMDEQGEPFKLTQENVDLARLRRQEGRRVLFTDCRLDNYLNRKENRVFVPERLRHRGLMWWRSQIVKFMLRLNWKMQALVNGERQLLRLPPLFVGVHVRHGDKKTESSVIPLDMYLEAARDLSRARAQLLPSREQQQRYAIYLSTDDPAALEAARKWGREEGGRSDVDVISRQGEVRGVSTATDKAVEMHSINATQLGVDAIVNLMILSQCSDFVGTFSSNFGRLAFELAAADKNHSLIGASMDVFWHAYP</sequence>
<dbReference type="RefSeq" id="XP_005831621.1">
    <property type="nucleotide sequence ID" value="XM_005831564.1"/>
</dbReference>
<name>L1J7Y6_GUITC</name>
<dbReference type="PANTHER" id="PTHR13132:SF29">
    <property type="entry name" value="ALPHA-(1,6)-FUCOSYLTRANSFERASE"/>
    <property type="match status" value="1"/>
</dbReference>
<dbReference type="OMA" id="NANHRRW"/>
<proteinExistence type="predicted"/>